<dbReference type="Proteomes" id="UP001565236">
    <property type="component" value="Unassembled WGS sequence"/>
</dbReference>
<dbReference type="PANTHER" id="PTHR33799">
    <property type="entry name" value="PTS PERMEASE-RELATED-RELATED"/>
    <property type="match status" value="1"/>
</dbReference>
<keyword evidence="5" id="KW-0808">Transferase</keyword>
<keyword evidence="3" id="KW-0963">Cytoplasm</keyword>
<evidence type="ECO:0000313" key="10">
    <source>
        <dbReference type="Proteomes" id="UP001565236"/>
    </source>
</evidence>
<keyword evidence="4 9" id="KW-0762">Sugar transport</keyword>
<dbReference type="InterPro" id="IPR051471">
    <property type="entry name" value="Bacterial_PTS_sugar_comp"/>
</dbReference>
<accession>A0ABV4DQF4</accession>
<comment type="subcellular location">
    <subcellularLocation>
        <location evidence="1">Cytoplasm</location>
    </subcellularLocation>
</comment>
<sequence>MVGLIVASHGHLAKELINSSYLIFGKQEKVVAVAFEPAEDLQTLKDNYQTTLQAFSQTDQILFLCDLYGGNPMLAATAFVKQDPKRFAAIGGVNLALLLEAYALRESGATLAELTKQLVQIGQSAIATAEPEGDLWK</sequence>
<evidence type="ECO:0000313" key="9">
    <source>
        <dbReference type="EMBL" id="MEY8662688.1"/>
    </source>
</evidence>
<dbReference type="InterPro" id="IPR036662">
    <property type="entry name" value="PTS_EIIA_man-typ_sf"/>
</dbReference>
<dbReference type="SUPFAM" id="SSF53062">
    <property type="entry name" value="PTS system fructose IIA component-like"/>
    <property type="match status" value="1"/>
</dbReference>
<proteinExistence type="predicted"/>
<evidence type="ECO:0000256" key="2">
    <source>
        <dbReference type="ARBA" id="ARBA00022448"/>
    </source>
</evidence>
<dbReference type="Gene3D" id="3.40.50.510">
    <property type="entry name" value="Phosphotransferase system, mannose-type IIA component"/>
    <property type="match status" value="1"/>
</dbReference>
<dbReference type="Pfam" id="PF03610">
    <property type="entry name" value="EIIA-man"/>
    <property type="match status" value="1"/>
</dbReference>
<evidence type="ECO:0000256" key="3">
    <source>
        <dbReference type="ARBA" id="ARBA00022490"/>
    </source>
</evidence>
<evidence type="ECO:0000256" key="5">
    <source>
        <dbReference type="ARBA" id="ARBA00022679"/>
    </source>
</evidence>
<dbReference type="RefSeq" id="WP_369942440.1">
    <property type="nucleotide sequence ID" value="NZ_JBCLUF010000025.1"/>
</dbReference>
<evidence type="ECO:0000256" key="7">
    <source>
        <dbReference type="ARBA" id="ARBA00022777"/>
    </source>
</evidence>
<dbReference type="CDD" id="cd00006">
    <property type="entry name" value="PTS_IIA_man"/>
    <property type="match status" value="1"/>
</dbReference>
<feature type="domain" description="PTS EIIA type-4" evidence="8">
    <location>
        <begin position="1"/>
        <end position="126"/>
    </location>
</feature>
<keyword evidence="6" id="KW-0598">Phosphotransferase system</keyword>
<evidence type="ECO:0000259" key="8">
    <source>
        <dbReference type="PROSITE" id="PS51096"/>
    </source>
</evidence>
<dbReference type="EMBL" id="JBCLUF010000025">
    <property type="protein sequence ID" value="MEY8662688.1"/>
    <property type="molecule type" value="Genomic_DNA"/>
</dbReference>
<keyword evidence="7" id="KW-0418">Kinase</keyword>
<dbReference type="PANTHER" id="PTHR33799:SF1">
    <property type="entry name" value="PTS SYSTEM MANNOSE-SPECIFIC EIIAB COMPONENT-RELATED"/>
    <property type="match status" value="1"/>
</dbReference>
<name>A0ABV4DQF4_9LACO</name>
<organism evidence="9 10">
    <name type="scientific">Ligilactobacillus faecis</name>
    <dbReference type="NCBI Taxonomy" id="762833"/>
    <lineage>
        <taxon>Bacteria</taxon>
        <taxon>Bacillati</taxon>
        <taxon>Bacillota</taxon>
        <taxon>Bacilli</taxon>
        <taxon>Lactobacillales</taxon>
        <taxon>Lactobacillaceae</taxon>
        <taxon>Ligilactobacillus</taxon>
    </lineage>
</organism>
<evidence type="ECO:0000256" key="4">
    <source>
        <dbReference type="ARBA" id="ARBA00022597"/>
    </source>
</evidence>
<evidence type="ECO:0000256" key="6">
    <source>
        <dbReference type="ARBA" id="ARBA00022683"/>
    </source>
</evidence>
<dbReference type="PROSITE" id="PS51096">
    <property type="entry name" value="PTS_EIIA_TYPE_4"/>
    <property type="match status" value="1"/>
</dbReference>
<reference evidence="9 10" key="1">
    <citation type="submission" date="2024-03" db="EMBL/GenBank/DDBJ databases">
        <title>Mouse gut bacterial collection (mGBC) of GemPharmatech.</title>
        <authorList>
            <person name="He Y."/>
            <person name="Dong L."/>
            <person name="Wu D."/>
            <person name="Gao X."/>
            <person name="Lin Z."/>
        </authorList>
    </citation>
    <scope>NUCLEOTIDE SEQUENCE [LARGE SCALE GENOMIC DNA]</scope>
    <source>
        <strain evidence="9 10">15-30</strain>
    </source>
</reference>
<dbReference type="InterPro" id="IPR033887">
    <property type="entry name" value="PTS_IIA_man"/>
</dbReference>
<keyword evidence="2" id="KW-0813">Transport</keyword>
<protein>
    <submittedName>
        <fullName evidence="9">PTS sugar transporter subunit IIA</fullName>
    </submittedName>
</protein>
<evidence type="ECO:0000256" key="1">
    <source>
        <dbReference type="ARBA" id="ARBA00004496"/>
    </source>
</evidence>
<dbReference type="InterPro" id="IPR004701">
    <property type="entry name" value="PTS_EIIA_man-typ"/>
</dbReference>
<comment type="caution">
    <text evidence="9">The sequence shown here is derived from an EMBL/GenBank/DDBJ whole genome shotgun (WGS) entry which is preliminary data.</text>
</comment>
<keyword evidence="10" id="KW-1185">Reference proteome</keyword>
<gene>
    <name evidence="9" type="ORF">AALT52_07295</name>
</gene>